<reference evidence="2 3" key="1">
    <citation type="journal article" date="2017" name="Nature">
        <title>The Apostasia genome and the evolution of orchids.</title>
        <authorList>
            <person name="Zhang G.Q."/>
            <person name="Liu K.W."/>
            <person name="Li Z."/>
            <person name="Lohaus R."/>
            <person name="Hsiao Y.Y."/>
            <person name="Niu S.C."/>
            <person name="Wang J.Y."/>
            <person name="Lin Y.C."/>
            <person name="Xu Q."/>
            <person name="Chen L.J."/>
            <person name="Yoshida K."/>
            <person name="Fujiwara S."/>
            <person name="Wang Z.W."/>
            <person name="Zhang Y.Q."/>
            <person name="Mitsuda N."/>
            <person name="Wang M."/>
            <person name="Liu G.H."/>
            <person name="Pecoraro L."/>
            <person name="Huang H.X."/>
            <person name="Xiao X.J."/>
            <person name="Lin M."/>
            <person name="Wu X.Y."/>
            <person name="Wu W.L."/>
            <person name="Chen Y.Y."/>
            <person name="Chang S.B."/>
            <person name="Sakamoto S."/>
            <person name="Ohme-Takagi M."/>
            <person name="Yagi M."/>
            <person name="Zeng S.J."/>
            <person name="Shen C.Y."/>
            <person name="Yeh C.M."/>
            <person name="Luo Y.B."/>
            <person name="Tsai W.C."/>
            <person name="Van de Peer Y."/>
            <person name="Liu Z.J."/>
        </authorList>
    </citation>
    <scope>NUCLEOTIDE SEQUENCE [LARGE SCALE GENOMIC DNA]</scope>
    <source>
        <strain evidence="3">cv. Shenzhen</strain>
        <tissue evidence="2">Stem</tissue>
    </source>
</reference>
<feature type="compositionally biased region" description="Low complexity" evidence="1">
    <location>
        <begin position="59"/>
        <end position="70"/>
    </location>
</feature>
<dbReference type="OrthoDB" id="674948at2759"/>
<sequence>MEKGVAVVSEEGVATDLSIDALDDRDLGELLLQFDDDSFSDLDLPPDPCVPRADHLLQPPDSASPAPAASELCSPDSVSSFASYLEKFLMDDAAADSSVGRWEKEMGEDAIRDFSSDVLIQESESRAKSDLDNQEAEGSALAVIEEEKGDDPVRKKQRRKMRNKEHLKRLELSSLRRFMAENMARRQSLQFQKSSLLFVGKASQSKLCILFFPNTVLLH</sequence>
<gene>
    <name evidence="2" type="ORF">AXF42_Ash018852</name>
</gene>
<evidence type="ECO:0000313" key="2">
    <source>
        <dbReference type="EMBL" id="PKA62858.1"/>
    </source>
</evidence>
<protein>
    <submittedName>
        <fullName evidence="2">Uncharacterized protein</fullName>
    </submittedName>
</protein>
<accession>A0A2I0B4Z1</accession>
<evidence type="ECO:0000313" key="3">
    <source>
        <dbReference type="Proteomes" id="UP000236161"/>
    </source>
</evidence>
<evidence type="ECO:0000256" key="1">
    <source>
        <dbReference type="SAM" id="MobiDB-lite"/>
    </source>
</evidence>
<proteinExistence type="predicted"/>
<feature type="region of interest" description="Disordered" evidence="1">
    <location>
        <begin position="125"/>
        <end position="162"/>
    </location>
</feature>
<keyword evidence="3" id="KW-1185">Reference proteome</keyword>
<organism evidence="2 3">
    <name type="scientific">Apostasia shenzhenica</name>
    <dbReference type="NCBI Taxonomy" id="1088818"/>
    <lineage>
        <taxon>Eukaryota</taxon>
        <taxon>Viridiplantae</taxon>
        <taxon>Streptophyta</taxon>
        <taxon>Embryophyta</taxon>
        <taxon>Tracheophyta</taxon>
        <taxon>Spermatophyta</taxon>
        <taxon>Magnoliopsida</taxon>
        <taxon>Liliopsida</taxon>
        <taxon>Asparagales</taxon>
        <taxon>Orchidaceae</taxon>
        <taxon>Apostasioideae</taxon>
        <taxon>Apostasia</taxon>
    </lineage>
</organism>
<dbReference type="EMBL" id="KZ451912">
    <property type="protein sequence ID" value="PKA62858.1"/>
    <property type="molecule type" value="Genomic_DNA"/>
</dbReference>
<dbReference type="AlphaFoldDB" id="A0A2I0B4Z1"/>
<feature type="region of interest" description="Disordered" evidence="1">
    <location>
        <begin position="51"/>
        <end position="72"/>
    </location>
</feature>
<dbReference type="Proteomes" id="UP000236161">
    <property type="component" value="Unassembled WGS sequence"/>
</dbReference>
<name>A0A2I0B4Z1_9ASPA</name>